<reference evidence="2 5" key="1">
    <citation type="submission" date="2023-10" db="EMBL/GenBank/DDBJ databases">
        <title>Genomes of two closely related lineages of the louse Polyplax serrata with different host specificities.</title>
        <authorList>
            <person name="Martinu J."/>
            <person name="Tarabai H."/>
            <person name="Stefka J."/>
            <person name="Hypsa V."/>
        </authorList>
    </citation>
    <scope>NUCLEOTIDE SEQUENCE [LARGE SCALE GENOMIC DNA]</scope>
    <source>
        <strain evidence="3">98ZLc_SE</strain>
        <strain evidence="2">HR10_N</strain>
    </source>
</reference>
<dbReference type="Proteomes" id="UP001359485">
    <property type="component" value="Unassembled WGS sequence"/>
</dbReference>
<sequence>MADKHQPDSSNSVQMGIRHKQGMPMQSQFEQAILDVYDFCIKEKEAGVPIIPLNHFSKRVCELLKISDSSVKRVLRKRENGEPLAPVKRTRNRKSPITNIDDYTRDAIARKVHAYNFQDKHFTMAALLEECKTDLGFKGCEKSLRAILQKQLGFVFKKVDNKLKLEQKKVVKKRTRSPKDQKSSKKTKKTKQNCVPVQTQTLQTGPVPDMTMGHNDRTTTIDHMGTTMHTIPIHRGHTGMEDIQIRHQTHQTDTIEHMALTGLVAHRTNVIENMAMAHRANEMAIQQHHRGHPMEGMTTVINEYRKQ</sequence>
<gene>
    <name evidence="2" type="ORF">RUM43_008535</name>
    <name evidence="3" type="ORF">RUM44_007420</name>
</gene>
<feature type="region of interest" description="Disordered" evidence="1">
    <location>
        <begin position="169"/>
        <end position="196"/>
    </location>
</feature>
<evidence type="ECO:0000313" key="4">
    <source>
        <dbReference type="Proteomes" id="UP001359485"/>
    </source>
</evidence>
<dbReference type="EMBL" id="JAWJWF010000005">
    <property type="protein sequence ID" value="KAK6632378.1"/>
    <property type="molecule type" value="Genomic_DNA"/>
</dbReference>
<name>A0AAN8P9H0_POLSC</name>
<evidence type="ECO:0000313" key="5">
    <source>
        <dbReference type="Proteomes" id="UP001372834"/>
    </source>
</evidence>
<protein>
    <submittedName>
        <fullName evidence="2">Uncharacterized protein</fullName>
    </submittedName>
</protein>
<dbReference type="Proteomes" id="UP001372834">
    <property type="component" value="Unassembled WGS sequence"/>
</dbReference>
<evidence type="ECO:0000313" key="2">
    <source>
        <dbReference type="EMBL" id="KAK6622693.1"/>
    </source>
</evidence>
<dbReference type="EMBL" id="JAWJWE010000038">
    <property type="protein sequence ID" value="KAK6622693.1"/>
    <property type="molecule type" value="Genomic_DNA"/>
</dbReference>
<evidence type="ECO:0000313" key="3">
    <source>
        <dbReference type="EMBL" id="KAK6632378.1"/>
    </source>
</evidence>
<evidence type="ECO:0000256" key="1">
    <source>
        <dbReference type="SAM" id="MobiDB-lite"/>
    </source>
</evidence>
<dbReference type="AlphaFoldDB" id="A0AAN8P9H0"/>
<comment type="caution">
    <text evidence="2">The sequence shown here is derived from an EMBL/GenBank/DDBJ whole genome shotgun (WGS) entry which is preliminary data.</text>
</comment>
<proteinExistence type="predicted"/>
<accession>A0AAN8P9H0</accession>
<organism evidence="2 5">
    <name type="scientific">Polyplax serrata</name>
    <name type="common">Common mouse louse</name>
    <dbReference type="NCBI Taxonomy" id="468196"/>
    <lineage>
        <taxon>Eukaryota</taxon>
        <taxon>Metazoa</taxon>
        <taxon>Ecdysozoa</taxon>
        <taxon>Arthropoda</taxon>
        <taxon>Hexapoda</taxon>
        <taxon>Insecta</taxon>
        <taxon>Pterygota</taxon>
        <taxon>Neoptera</taxon>
        <taxon>Paraneoptera</taxon>
        <taxon>Psocodea</taxon>
        <taxon>Troctomorpha</taxon>
        <taxon>Phthiraptera</taxon>
        <taxon>Anoplura</taxon>
        <taxon>Polyplacidae</taxon>
        <taxon>Polyplax</taxon>
    </lineage>
</organism>
<keyword evidence="4" id="KW-1185">Reference proteome</keyword>